<evidence type="ECO:0000256" key="1">
    <source>
        <dbReference type="SAM" id="SignalP"/>
    </source>
</evidence>
<dbReference type="EMBL" id="HBGN01008410">
    <property type="protein sequence ID" value="CAD9319384.1"/>
    <property type="molecule type" value="Transcribed_RNA"/>
</dbReference>
<reference evidence="2" key="1">
    <citation type="submission" date="2021-01" db="EMBL/GenBank/DDBJ databases">
        <authorList>
            <person name="Corre E."/>
            <person name="Pelletier E."/>
            <person name="Niang G."/>
            <person name="Scheremetjew M."/>
            <person name="Finn R."/>
            <person name="Kale V."/>
            <person name="Holt S."/>
            <person name="Cochrane G."/>
            <person name="Meng A."/>
            <person name="Brown T."/>
            <person name="Cohen L."/>
        </authorList>
    </citation>
    <scope>NUCLEOTIDE SEQUENCE</scope>
    <source>
        <strain evidence="2">Pop2</strain>
    </source>
</reference>
<dbReference type="AlphaFoldDB" id="A0A7S1YU63"/>
<evidence type="ECO:0000313" key="2">
    <source>
        <dbReference type="EMBL" id="CAD9319384.1"/>
    </source>
</evidence>
<feature type="signal peptide" evidence="1">
    <location>
        <begin position="1"/>
        <end position="21"/>
    </location>
</feature>
<sequence>MNKEAMVYNLCFFLFISFSDAFTASFYSPAQTIPLRPRGFCPPSSFLRLRTAAGAAAADEAQVVEIRDWVPGEGEVILDLLRTAQGDGKFTFNPEGSLSLDCANEDLLKESYDPEDGGSFVVAEAELDDDTTTIVGVAGLIVGTPVEYQASGASVSSAETTAAIRRCCFCSASINDFSAGSRILTQLLTTLEERAMLAQATQLIALAYPTPFSKGTISRNNNDNDMVLQPTPQLLEQLGYQKLPQQLPGVEAMQYGKALQNRKVSSITTKQANTISANNSNNAEEETTSNLAGSAIAIGALGFLLGGFISVAQFIGFDTTVASDNFFSSPTTPDMDQINRGLGRPLSSEDLGQLLQDEKLQRKTLDAAANSGGGREWKDLSLEEQREEMALLQIINGQDVRIK</sequence>
<accession>A0A7S1YU63</accession>
<keyword evidence="1" id="KW-0732">Signal</keyword>
<protein>
    <submittedName>
        <fullName evidence="2">Uncharacterized protein</fullName>
    </submittedName>
</protein>
<proteinExistence type="predicted"/>
<organism evidence="2">
    <name type="scientific">Ditylum brightwellii</name>
    <dbReference type="NCBI Taxonomy" id="49249"/>
    <lineage>
        <taxon>Eukaryota</taxon>
        <taxon>Sar</taxon>
        <taxon>Stramenopiles</taxon>
        <taxon>Ochrophyta</taxon>
        <taxon>Bacillariophyta</taxon>
        <taxon>Mediophyceae</taxon>
        <taxon>Lithodesmiophycidae</taxon>
        <taxon>Lithodesmiales</taxon>
        <taxon>Lithodesmiaceae</taxon>
        <taxon>Ditylum</taxon>
    </lineage>
</organism>
<name>A0A7S1YU63_9STRA</name>
<feature type="chain" id="PRO_5031108367" evidence="1">
    <location>
        <begin position="22"/>
        <end position="403"/>
    </location>
</feature>
<gene>
    <name evidence="2" type="ORF">DBRI1063_LOCUS5384</name>
</gene>